<evidence type="ECO:0000313" key="3">
    <source>
        <dbReference type="EMBL" id="GES76904.1"/>
    </source>
</evidence>
<sequence>MDIEESRKSLDNLMVKVEPPNTDVFYVKEDLKEILIYFKKCEMGSFNVPFIKEKIHEINKQGIEFNCCLRQSITQSNKLESHAENVMAYIQILEDPIFDSNRILNILETLLENARMNMEETQQIRDKYNDIKNKLSKINDEFFIHNDEDEKRIQSLPAKKEELEELEDDKNDGITAVTGISFTIGLILLICGLVSNTSGIDKISLLNQKLKNEIKELDNLNELKHSEKVIDIENLCKNLFSVIIQVETFRTYWETQYYILYDLNKNLRAESNNLQKDCSIKQSKKVLLGPIKNRWERVKAQCDSYTKSVRNLITEIKNV</sequence>
<accession>A0A2Z6QVS0</accession>
<feature type="coiled-coil region" evidence="1">
    <location>
        <begin position="200"/>
        <end position="227"/>
    </location>
</feature>
<organism evidence="2 4">
    <name type="scientific">Rhizophagus clarus</name>
    <dbReference type="NCBI Taxonomy" id="94130"/>
    <lineage>
        <taxon>Eukaryota</taxon>
        <taxon>Fungi</taxon>
        <taxon>Fungi incertae sedis</taxon>
        <taxon>Mucoromycota</taxon>
        <taxon>Glomeromycotina</taxon>
        <taxon>Glomeromycetes</taxon>
        <taxon>Glomerales</taxon>
        <taxon>Glomeraceae</taxon>
        <taxon>Rhizophagus</taxon>
    </lineage>
</organism>
<name>A0A2Z6QVS0_9GLOM</name>
<dbReference type="OrthoDB" id="2364256at2759"/>
<dbReference type="Proteomes" id="UP000615446">
    <property type="component" value="Unassembled WGS sequence"/>
</dbReference>
<evidence type="ECO:0000313" key="2">
    <source>
        <dbReference type="EMBL" id="GBB84758.1"/>
    </source>
</evidence>
<protein>
    <submittedName>
        <fullName evidence="2">Uncharacterized protein</fullName>
    </submittedName>
</protein>
<reference evidence="2 4" key="1">
    <citation type="submission" date="2017-11" db="EMBL/GenBank/DDBJ databases">
        <title>The genome of Rhizophagus clarus HR1 reveals common genetic basis of auxotrophy among arbuscular mycorrhizal fungi.</title>
        <authorList>
            <person name="Kobayashi Y."/>
        </authorList>
    </citation>
    <scope>NUCLEOTIDE SEQUENCE [LARGE SCALE GENOMIC DNA]</scope>
    <source>
        <strain evidence="2 4">HR1</strain>
    </source>
</reference>
<dbReference type="EMBL" id="BLAL01000027">
    <property type="protein sequence ID" value="GES76904.1"/>
    <property type="molecule type" value="Genomic_DNA"/>
</dbReference>
<dbReference type="Proteomes" id="UP000247702">
    <property type="component" value="Unassembled WGS sequence"/>
</dbReference>
<reference evidence="3" key="2">
    <citation type="submission" date="2019-10" db="EMBL/GenBank/DDBJ databases">
        <title>Conservation and host-specific expression of non-tandemly repeated heterogenous ribosome RNA gene in arbuscular mycorrhizal fungi.</title>
        <authorList>
            <person name="Maeda T."/>
            <person name="Kobayashi Y."/>
            <person name="Nakagawa T."/>
            <person name="Ezawa T."/>
            <person name="Yamaguchi K."/>
            <person name="Bino T."/>
            <person name="Nishimoto Y."/>
            <person name="Shigenobu S."/>
            <person name="Kawaguchi M."/>
        </authorList>
    </citation>
    <scope>NUCLEOTIDE SEQUENCE</scope>
    <source>
        <strain evidence="3">HR1</strain>
    </source>
</reference>
<comment type="caution">
    <text evidence="2">The sequence shown here is derived from an EMBL/GenBank/DDBJ whole genome shotgun (WGS) entry which is preliminary data.</text>
</comment>
<gene>
    <name evidence="3" type="ORF">RCL2_000429100</name>
    <name evidence="2" type="ORF">RclHR1_11320008</name>
</gene>
<evidence type="ECO:0000313" key="4">
    <source>
        <dbReference type="Proteomes" id="UP000247702"/>
    </source>
</evidence>
<keyword evidence="4" id="KW-1185">Reference proteome</keyword>
<dbReference type="EMBL" id="BEXD01000150">
    <property type="protein sequence ID" value="GBB84758.1"/>
    <property type="molecule type" value="Genomic_DNA"/>
</dbReference>
<dbReference type="AlphaFoldDB" id="A0A2Z6QVS0"/>
<feature type="coiled-coil region" evidence="1">
    <location>
        <begin position="104"/>
        <end position="166"/>
    </location>
</feature>
<proteinExistence type="predicted"/>
<evidence type="ECO:0000256" key="1">
    <source>
        <dbReference type="SAM" id="Coils"/>
    </source>
</evidence>
<keyword evidence="1" id="KW-0175">Coiled coil</keyword>
<dbReference type="Gene3D" id="1.20.1170.10">
    <property type="match status" value="1"/>
</dbReference>
<dbReference type="SUPFAM" id="SSF58100">
    <property type="entry name" value="Bacterial hemolysins"/>
    <property type="match status" value="1"/>
</dbReference>